<dbReference type="SUPFAM" id="SSF111038">
    <property type="entry name" value="YjbQ-like"/>
    <property type="match status" value="1"/>
</dbReference>
<dbReference type="EMBL" id="CAJNBJ010000001">
    <property type="protein sequence ID" value="CAE6693863.1"/>
    <property type="molecule type" value="Genomic_DNA"/>
</dbReference>
<name>A0ABM8QFE9_9BACT</name>
<protein>
    <recommendedName>
        <fullName evidence="4">YjbQ family protein</fullName>
    </recommendedName>
</protein>
<dbReference type="Proteomes" id="UP000675880">
    <property type="component" value="Unassembled WGS sequence"/>
</dbReference>
<comment type="caution">
    <text evidence="2">The sequence shown here is derived from an EMBL/GenBank/DDBJ whole genome shotgun (WGS) entry which is preliminary data.</text>
</comment>
<dbReference type="NCBIfam" id="TIGR00149">
    <property type="entry name" value="TIGR00149_YjbQ"/>
    <property type="match status" value="1"/>
</dbReference>
<dbReference type="Pfam" id="PF01894">
    <property type="entry name" value="YjbQ"/>
    <property type="match status" value="1"/>
</dbReference>
<reference evidence="2 3" key="1">
    <citation type="submission" date="2021-02" db="EMBL/GenBank/DDBJ databases">
        <authorList>
            <person name="Han P."/>
        </authorList>
    </citation>
    <scope>NUCLEOTIDE SEQUENCE [LARGE SCALE GENOMIC DNA]</scope>
    <source>
        <strain evidence="2">Candidatus Nitrospira sp. ZN2</strain>
    </source>
</reference>
<dbReference type="Gene3D" id="2.60.120.460">
    <property type="entry name" value="YjbQ-like"/>
    <property type="match status" value="1"/>
</dbReference>
<gene>
    <name evidence="2" type="ORF">NSPZN2_10357</name>
</gene>
<dbReference type="PANTHER" id="PTHR30615">
    <property type="entry name" value="UNCHARACTERIZED PROTEIN YJBQ-RELATED"/>
    <property type="match status" value="1"/>
</dbReference>
<evidence type="ECO:0000256" key="1">
    <source>
        <dbReference type="ARBA" id="ARBA00005534"/>
    </source>
</evidence>
<dbReference type="InterPro" id="IPR035917">
    <property type="entry name" value="YjbQ-like_sf"/>
</dbReference>
<keyword evidence="3" id="KW-1185">Reference proteome</keyword>
<dbReference type="RefSeq" id="WP_246507358.1">
    <property type="nucleotide sequence ID" value="NZ_CAJNBJ010000001.1"/>
</dbReference>
<accession>A0ABM8QFE9</accession>
<comment type="similarity">
    <text evidence="1">Belongs to the UPF0047 family.</text>
</comment>
<dbReference type="PANTHER" id="PTHR30615:SF8">
    <property type="entry name" value="UPF0047 PROTEIN C4A8.02C"/>
    <property type="match status" value="1"/>
</dbReference>
<dbReference type="PIRSF" id="PIRSF004681">
    <property type="entry name" value="UCP004681"/>
    <property type="match status" value="1"/>
</dbReference>
<evidence type="ECO:0000313" key="2">
    <source>
        <dbReference type="EMBL" id="CAE6693863.1"/>
    </source>
</evidence>
<organism evidence="2 3">
    <name type="scientific">Nitrospira defluvii</name>
    <dbReference type="NCBI Taxonomy" id="330214"/>
    <lineage>
        <taxon>Bacteria</taxon>
        <taxon>Pseudomonadati</taxon>
        <taxon>Nitrospirota</taxon>
        <taxon>Nitrospiria</taxon>
        <taxon>Nitrospirales</taxon>
        <taxon>Nitrospiraceae</taxon>
        <taxon>Nitrospira</taxon>
    </lineage>
</organism>
<evidence type="ECO:0000313" key="3">
    <source>
        <dbReference type="Proteomes" id="UP000675880"/>
    </source>
</evidence>
<evidence type="ECO:0008006" key="4">
    <source>
        <dbReference type="Google" id="ProtNLM"/>
    </source>
</evidence>
<proteinExistence type="inferred from homology"/>
<sequence>MAVKSVSLRVSMQGHCQVENITERVRAALKDTQLRAGILTIFIKHTTASVLIIEDEPGIRADTKAIWERLIPADPTWQHNERNAGEDNGHSHLRGQLQGQSLTVPFNDGAMVLGTWQQVVVLDFDTRARTRELVLQVIGE</sequence>
<dbReference type="InterPro" id="IPR001602">
    <property type="entry name" value="UPF0047_YjbQ-like"/>
</dbReference>